<proteinExistence type="predicted"/>
<keyword evidence="3" id="KW-0012">Acyltransferase</keyword>
<feature type="domain" description="Acyltransferase 3" evidence="2">
    <location>
        <begin position="3"/>
        <end position="333"/>
    </location>
</feature>
<dbReference type="RefSeq" id="WP_111349806.1">
    <property type="nucleotide sequence ID" value="NZ_QLII01000001.1"/>
</dbReference>
<evidence type="ECO:0000313" key="3">
    <source>
        <dbReference type="EMBL" id="RAI78227.1"/>
    </source>
</evidence>
<dbReference type="GO" id="GO:0016747">
    <property type="term" value="F:acyltransferase activity, transferring groups other than amino-acyl groups"/>
    <property type="evidence" value="ECO:0007669"/>
    <property type="project" value="InterPro"/>
</dbReference>
<gene>
    <name evidence="3" type="ORF">HMF3257_36550</name>
</gene>
<reference evidence="3 4" key="1">
    <citation type="submission" date="2018-06" db="EMBL/GenBank/DDBJ databases">
        <title>Spirosoma sp. HMF3257 Genome sequencing and assembly.</title>
        <authorList>
            <person name="Kang H."/>
            <person name="Cha I."/>
            <person name="Kim H."/>
            <person name="Kang J."/>
            <person name="Joh K."/>
        </authorList>
    </citation>
    <scope>NUCLEOTIDE SEQUENCE [LARGE SCALE GENOMIC DNA]</scope>
    <source>
        <strain evidence="3 4">HMF3257</strain>
    </source>
</reference>
<organism evidence="3 4">
    <name type="scientific">Spirosoma telluris</name>
    <dbReference type="NCBI Taxonomy" id="2183553"/>
    <lineage>
        <taxon>Bacteria</taxon>
        <taxon>Pseudomonadati</taxon>
        <taxon>Bacteroidota</taxon>
        <taxon>Cytophagia</taxon>
        <taxon>Cytophagales</taxon>
        <taxon>Cytophagaceae</taxon>
        <taxon>Spirosoma</taxon>
    </lineage>
</organism>
<dbReference type="GO" id="GO:0016020">
    <property type="term" value="C:membrane"/>
    <property type="evidence" value="ECO:0007669"/>
    <property type="project" value="TreeGrafter"/>
</dbReference>
<dbReference type="PANTHER" id="PTHR23028:SF53">
    <property type="entry name" value="ACYL_TRANSF_3 DOMAIN-CONTAINING PROTEIN"/>
    <property type="match status" value="1"/>
</dbReference>
<keyword evidence="1" id="KW-0812">Transmembrane</keyword>
<name>A0A327NSH1_9BACT</name>
<feature type="transmembrane region" description="Helical" evidence="1">
    <location>
        <begin position="7"/>
        <end position="23"/>
    </location>
</feature>
<evidence type="ECO:0000256" key="1">
    <source>
        <dbReference type="SAM" id="Phobius"/>
    </source>
</evidence>
<dbReference type="GO" id="GO:0000271">
    <property type="term" value="P:polysaccharide biosynthetic process"/>
    <property type="evidence" value="ECO:0007669"/>
    <property type="project" value="TreeGrafter"/>
</dbReference>
<keyword evidence="4" id="KW-1185">Reference proteome</keyword>
<feature type="transmembrane region" description="Helical" evidence="1">
    <location>
        <begin position="155"/>
        <end position="173"/>
    </location>
</feature>
<feature type="transmembrane region" description="Helical" evidence="1">
    <location>
        <begin position="216"/>
        <end position="235"/>
    </location>
</feature>
<feature type="transmembrane region" description="Helical" evidence="1">
    <location>
        <begin position="74"/>
        <end position="96"/>
    </location>
</feature>
<dbReference type="Proteomes" id="UP000249016">
    <property type="component" value="Unassembled WGS sequence"/>
</dbReference>
<dbReference type="InterPro" id="IPR050879">
    <property type="entry name" value="Acyltransferase_3"/>
</dbReference>
<dbReference type="InterPro" id="IPR002656">
    <property type="entry name" value="Acyl_transf_3_dom"/>
</dbReference>
<feature type="transmembrane region" description="Helical" evidence="1">
    <location>
        <begin position="321"/>
        <end position="338"/>
    </location>
</feature>
<dbReference type="OrthoDB" id="9796461at2"/>
<feature type="transmembrane region" description="Helical" evidence="1">
    <location>
        <begin position="35"/>
        <end position="53"/>
    </location>
</feature>
<protein>
    <submittedName>
        <fullName evidence="3">Acyltransferase</fullName>
    </submittedName>
</protein>
<keyword evidence="3" id="KW-0808">Transferase</keyword>
<comment type="caution">
    <text evidence="3">The sequence shown here is derived from an EMBL/GenBank/DDBJ whole genome shotgun (WGS) entry which is preliminary data.</text>
</comment>
<dbReference type="Pfam" id="PF01757">
    <property type="entry name" value="Acyl_transf_3"/>
    <property type="match status" value="1"/>
</dbReference>
<sequence length="359" mass="41218">MPQLDALRTFAVLLVIIFHWFPTGEGINRLPNGTIGVVIFFVLSGFLITRILLQNRDLIQTGDYSLKESYRNFFIRRVLRLFPLYYLALTFVLIVLPEASDIDQHPFYYYFYGYNFLLQKTGNWADTLSPFWTLAVEEQLYLIWPWIVLLTPKNTFRWVIITMIISGIAFRAYEYTQGNLDGILTPACFDTFGAGAMWAYIVVDYRDSIDAFLKKLSITAGLALLGFLALLLLPGDHLLTVLFQRTLISVVALFMIGRASLGVQGLLGKILNNPVIQYFGRISYGLYVFHMIVPGYTIALLSDLSNRIHRPLMLGYWSHRFVSLIILLSVASLSWYLIEKPFLSLKRYFVQKRIGQLVS</sequence>
<keyword evidence="1" id="KW-1133">Transmembrane helix</keyword>
<keyword evidence="1" id="KW-0472">Membrane</keyword>
<accession>A0A327NSH1</accession>
<evidence type="ECO:0000313" key="4">
    <source>
        <dbReference type="Proteomes" id="UP000249016"/>
    </source>
</evidence>
<dbReference type="EMBL" id="QLII01000001">
    <property type="protein sequence ID" value="RAI78227.1"/>
    <property type="molecule type" value="Genomic_DNA"/>
</dbReference>
<evidence type="ECO:0000259" key="2">
    <source>
        <dbReference type="Pfam" id="PF01757"/>
    </source>
</evidence>
<dbReference type="AlphaFoldDB" id="A0A327NSH1"/>
<feature type="transmembrane region" description="Helical" evidence="1">
    <location>
        <begin position="282"/>
        <end position="301"/>
    </location>
</feature>
<feature type="transmembrane region" description="Helical" evidence="1">
    <location>
        <begin position="241"/>
        <end position="261"/>
    </location>
</feature>
<dbReference type="PANTHER" id="PTHR23028">
    <property type="entry name" value="ACETYLTRANSFERASE"/>
    <property type="match status" value="1"/>
</dbReference>